<evidence type="ECO:0000256" key="11">
    <source>
        <dbReference type="ARBA" id="ARBA00023136"/>
    </source>
</evidence>
<keyword evidence="6" id="KW-0479">Metal-binding</keyword>
<dbReference type="PROSITE" id="PS50089">
    <property type="entry name" value="ZF_RING_2"/>
    <property type="match status" value="1"/>
</dbReference>
<feature type="compositionally biased region" description="Polar residues" evidence="13">
    <location>
        <begin position="578"/>
        <end position="590"/>
    </location>
</feature>
<dbReference type="EC" id="2.3.2.27" evidence="3"/>
<feature type="compositionally biased region" description="Low complexity" evidence="13">
    <location>
        <begin position="540"/>
        <end position="554"/>
    </location>
</feature>
<feature type="compositionally biased region" description="Basic and acidic residues" evidence="13">
    <location>
        <begin position="300"/>
        <end position="312"/>
    </location>
</feature>
<comment type="catalytic activity">
    <reaction evidence="1">
        <text>S-ubiquitinyl-[E2 ubiquitin-conjugating enzyme]-L-cysteine + [acceptor protein]-L-lysine = [E2 ubiquitin-conjugating enzyme]-L-cysteine + N(6)-ubiquitinyl-[acceptor protein]-L-lysine.</text>
        <dbReference type="EC" id="2.3.2.27"/>
    </reaction>
</comment>
<keyword evidence="18" id="KW-1185">Reference proteome</keyword>
<evidence type="ECO:0000256" key="7">
    <source>
        <dbReference type="ARBA" id="ARBA00022771"/>
    </source>
</evidence>
<dbReference type="Pfam" id="PF13639">
    <property type="entry name" value="zf-RING_2"/>
    <property type="match status" value="1"/>
</dbReference>
<keyword evidence="7 12" id="KW-0863">Zinc-finger</keyword>
<feature type="region of interest" description="Disordered" evidence="13">
    <location>
        <begin position="298"/>
        <end position="386"/>
    </location>
</feature>
<dbReference type="CDD" id="cd16454">
    <property type="entry name" value="RING-H2_PA-TM-RING"/>
    <property type="match status" value="1"/>
</dbReference>
<evidence type="ECO:0000256" key="8">
    <source>
        <dbReference type="ARBA" id="ARBA00022786"/>
    </source>
</evidence>
<evidence type="ECO:0000256" key="12">
    <source>
        <dbReference type="PROSITE-ProRule" id="PRU00175"/>
    </source>
</evidence>
<feature type="compositionally biased region" description="Basic and acidic residues" evidence="13">
    <location>
        <begin position="322"/>
        <end position="337"/>
    </location>
</feature>
<keyword evidence="11 14" id="KW-0472">Membrane</keyword>
<dbReference type="OrthoDB" id="8062037at2759"/>
<reference evidence="17 18" key="1">
    <citation type="submission" date="2015-01" db="EMBL/GenBank/DDBJ databases">
        <title>The Genome Sequence of Ochroconis gallopava CBS43764.</title>
        <authorList>
            <consortium name="The Broad Institute Genomics Platform"/>
            <person name="Cuomo C."/>
            <person name="de Hoog S."/>
            <person name="Gorbushina A."/>
            <person name="Stielow B."/>
            <person name="Teixiera M."/>
            <person name="Abouelleil A."/>
            <person name="Chapman S.B."/>
            <person name="Priest M."/>
            <person name="Young S.K."/>
            <person name="Wortman J."/>
            <person name="Nusbaum C."/>
            <person name="Birren B."/>
        </authorList>
    </citation>
    <scope>NUCLEOTIDE SEQUENCE [LARGE SCALE GENOMIC DNA]</scope>
    <source>
        <strain evidence="17 18">CBS 43764</strain>
    </source>
</reference>
<evidence type="ECO:0000256" key="1">
    <source>
        <dbReference type="ARBA" id="ARBA00000900"/>
    </source>
</evidence>
<dbReference type="GO" id="GO:0061630">
    <property type="term" value="F:ubiquitin protein ligase activity"/>
    <property type="evidence" value="ECO:0007669"/>
    <property type="project" value="UniProtKB-EC"/>
</dbReference>
<keyword evidence="15" id="KW-0732">Signal</keyword>
<evidence type="ECO:0000259" key="16">
    <source>
        <dbReference type="PROSITE" id="PS50089"/>
    </source>
</evidence>
<evidence type="ECO:0000256" key="9">
    <source>
        <dbReference type="ARBA" id="ARBA00022833"/>
    </source>
</evidence>
<dbReference type="Gene3D" id="3.30.40.10">
    <property type="entry name" value="Zinc/RING finger domain, C3HC4 (zinc finger)"/>
    <property type="match status" value="1"/>
</dbReference>
<dbReference type="PANTHER" id="PTHR45977">
    <property type="entry name" value="TARGET OF ERK KINASE MPK-1"/>
    <property type="match status" value="1"/>
</dbReference>
<dbReference type="GeneID" id="27309382"/>
<keyword evidence="4" id="KW-0808">Transferase</keyword>
<feature type="chain" id="PRO_5002254350" description="RING-type E3 ubiquitin transferase" evidence="15">
    <location>
        <begin position="33"/>
        <end position="590"/>
    </location>
</feature>
<dbReference type="GO" id="GO:0008270">
    <property type="term" value="F:zinc ion binding"/>
    <property type="evidence" value="ECO:0007669"/>
    <property type="project" value="UniProtKB-KW"/>
</dbReference>
<dbReference type="PANTHER" id="PTHR45977:SF4">
    <property type="entry name" value="RING-TYPE DOMAIN-CONTAINING PROTEIN"/>
    <property type="match status" value="1"/>
</dbReference>
<keyword evidence="10 14" id="KW-1133">Transmembrane helix</keyword>
<feature type="compositionally biased region" description="Low complexity" evidence="13">
    <location>
        <begin position="361"/>
        <end position="378"/>
    </location>
</feature>
<feature type="compositionally biased region" description="Polar residues" evidence="13">
    <location>
        <begin position="338"/>
        <end position="358"/>
    </location>
</feature>
<evidence type="ECO:0000313" key="17">
    <source>
        <dbReference type="EMBL" id="KIW08519.1"/>
    </source>
</evidence>
<name>A0A0D2BB87_9PEZI</name>
<dbReference type="InParanoid" id="A0A0D2BB87"/>
<dbReference type="VEuPathDB" id="FungiDB:PV09_01409"/>
<dbReference type="GO" id="GO:0016567">
    <property type="term" value="P:protein ubiquitination"/>
    <property type="evidence" value="ECO:0007669"/>
    <property type="project" value="TreeGrafter"/>
</dbReference>
<dbReference type="SMART" id="SM00184">
    <property type="entry name" value="RING"/>
    <property type="match status" value="1"/>
</dbReference>
<evidence type="ECO:0000256" key="5">
    <source>
        <dbReference type="ARBA" id="ARBA00022692"/>
    </source>
</evidence>
<evidence type="ECO:0000313" key="18">
    <source>
        <dbReference type="Proteomes" id="UP000053259"/>
    </source>
</evidence>
<evidence type="ECO:0000256" key="2">
    <source>
        <dbReference type="ARBA" id="ARBA00004141"/>
    </source>
</evidence>
<evidence type="ECO:0000256" key="4">
    <source>
        <dbReference type="ARBA" id="ARBA00022679"/>
    </source>
</evidence>
<evidence type="ECO:0000256" key="10">
    <source>
        <dbReference type="ARBA" id="ARBA00022989"/>
    </source>
</evidence>
<evidence type="ECO:0000256" key="3">
    <source>
        <dbReference type="ARBA" id="ARBA00012483"/>
    </source>
</evidence>
<sequence length="590" mass="62870">MLLSSCSSTSSTTASSARAILSAILLASLVAAQSLNASDTFQSSYPTGNDQIQLSPPIGYGPPSAQNNTPRINLVNLTVNAVTKLSAEQGENVAIHENIVFFPPNSSFSIAQFSNSNIAIICCDEAPGFLQPIQAVQDAVSQSSPAIVLYSTRHDFCNLETGGTIPSSYAIYSTNDPSAWVTIEAARAEFAYNGQYPTQWLIARKTVLDNITMSSNNGNSGGYGFGSANGSPSTAVAMIILYSITGVITALFLIIIITGAVRAHRHPERYGPRNVLGRPRQSRAKGLARAMLDTIPIVKFGERDGERPKPTDVEMTSAEPRPSSEHHDANDATKDQKATTLDSSQPVAATEAGDSSTARDPAAAATTPSTAEESVSEPANDEDAPTCSICTDEFERGQDVRVLPCEHQFHPACIDPWLLNVSGTCPLCRIDLRPANEQEGEFGRPSVEGPLPPPLEADGPDSSGLHPGSNRASRRLSGFITDILNPSRMQSASREERIAALRRLREQRAQSGAEEVETRRRRRLTARLGETFGVRTRARGTSPPASATTGASSSLAVPEPQSAPARSIAEESIPEEGPTTNMSGAQQRQQ</sequence>
<accession>A0A0D2BB87</accession>
<dbReference type="InterPro" id="IPR001841">
    <property type="entry name" value="Znf_RING"/>
</dbReference>
<dbReference type="HOGENOM" id="CLU_008264_1_0_1"/>
<evidence type="ECO:0000256" key="15">
    <source>
        <dbReference type="SAM" id="SignalP"/>
    </source>
</evidence>
<dbReference type="RefSeq" id="XP_016218388.1">
    <property type="nucleotide sequence ID" value="XM_016354293.1"/>
</dbReference>
<dbReference type="STRING" id="253628.A0A0D2BB87"/>
<gene>
    <name evidence="17" type="ORF">PV09_01409</name>
</gene>
<feature type="signal peptide" evidence="15">
    <location>
        <begin position="1"/>
        <end position="32"/>
    </location>
</feature>
<dbReference type="InterPro" id="IPR013083">
    <property type="entry name" value="Znf_RING/FYVE/PHD"/>
</dbReference>
<dbReference type="EMBL" id="KN847531">
    <property type="protein sequence ID" value="KIW08519.1"/>
    <property type="molecule type" value="Genomic_DNA"/>
</dbReference>
<comment type="subcellular location">
    <subcellularLocation>
        <location evidence="2">Membrane</location>
        <topology evidence="2">Multi-pass membrane protein</topology>
    </subcellularLocation>
</comment>
<keyword evidence="9" id="KW-0862">Zinc</keyword>
<keyword evidence="8" id="KW-0833">Ubl conjugation pathway</keyword>
<feature type="region of interest" description="Disordered" evidence="13">
    <location>
        <begin position="438"/>
        <end position="473"/>
    </location>
</feature>
<dbReference type="GO" id="GO:0006511">
    <property type="term" value="P:ubiquitin-dependent protein catabolic process"/>
    <property type="evidence" value="ECO:0007669"/>
    <property type="project" value="TreeGrafter"/>
</dbReference>
<evidence type="ECO:0000256" key="6">
    <source>
        <dbReference type="ARBA" id="ARBA00022723"/>
    </source>
</evidence>
<dbReference type="GO" id="GO:0016020">
    <property type="term" value="C:membrane"/>
    <property type="evidence" value="ECO:0007669"/>
    <property type="project" value="UniProtKB-SubCell"/>
</dbReference>
<protein>
    <recommendedName>
        <fullName evidence="3">RING-type E3 ubiquitin transferase</fullName>
        <ecNumber evidence="3">2.3.2.27</ecNumber>
    </recommendedName>
</protein>
<proteinExistence type="predicted"/>
<feature type="region of interest" description="Disordered" evidence="13">
    <location>
        <begin position="527"/>
        <end position="590"/>
    </location>
</feature>
<feature type="transmembrane region" description="Helical" evidence="14">
    <location>
        <begin position="239"/>
        <end position="261"/>
    </location>
</feature>
<evidence type="ECO:0000256" key="13">
    <source>
        <dbReference type="SAM" id="MobiDB-lite"/>
    </source>
</evidence>
<keyword evidence="5 14" id="KW-0812">Transmembrane</keyword>
<dbReference type="Proteomes" id="UP000053259">
    <property type="component" value="Unassembled WGS sequence"/>
</dbReference>
<dbReference type="SUPFAM" id="SSF57850">
    <property type="entry name" value="RING/U-box"/>
    <property type="match status" value="1"/>
</dbReference>
<feature type="domain" description="RING-type" evidence="16">
    <location>
        <begin position="387"/>
        <end position="429"/>
    </location>
</feature>
<organism evidence="17 18">
    <name type="scientific">Verruconis gallopava</name>
    <dbReference type="NCBI Taxonomy" id="253628"/>
    <lineage>
        <taxon>Eukaryota</taxon>
        <taxon>Fungi</taxon>
        <taxon>Dikarya</taxon>
        <taxon>Ascomycota</taxon>
        <taxon>Pezizomycotina</taxon>
        <taxon>Dothideomycetes</taxon>
        <taxon>Pleosporomycetidae</taxon>
        <taxon>Venturiales</taxon>
        <taxon>Sympoventuriaceae</taxon>
        <taxon>Verruconis</taxon>
    </lineage>
</organism>
<dbReference type="AlphaFoldDB" id="A0A0D2BB87"/>
<evidence type="ECO:0000256" key="14">
    <source>
        <dbReference type="SAM" id="Phobius"/>
    </source>
</evidence>